<evidence type="ECO:0000313" key="1">
    <source>
        <dbReference type="EMBL" id="RTR32427.1"/>
    </source>
</evidence>
<dbReference type="Proteomes" id="UP000271374">
    <property type="component" value="Unassembled WGS sequence"/>
</dbReference>
<gene>
    <name evidence="1" type="ORF">EKG37_09695</name>
</gene>
<evidence type="ECO:0000313" key="2">
    <source>
        <dbReference type="Proteomes" id="UP000271374"/>
    </source>
</evidence>
<accession>A0A431WAK2</accession>
<dbReference type="OrthoDB" id="2917898at2"/>
<reference evidence="1 2" key="1">
    <citation type="submission" date="2018-12" db="EMBL/GenBank/DDBJ databases">
        <title>Bacillus yapensis draft genome sequence.</title>
        <authorList>
            <person name="Yu L."/>
            <person name="Xu X."/>
            <person name="Tang X."/>
        </authorList>
    </citation>
    <scope>NUCLEOTIDE SEQUENCE [LARGE SCALE GENOMIC DNA]</scope>
    <source>
        <strain evidence="1 2">XXST-01</strain>
    </source>
</reference>
<proteinExistence type="predicted"/>
<dbReference type="RefSeq" id="WP_126408498.1">
    <property type="nucleotide sequence ID" value="NZ_RXNT01000006.1"/>
</dbReference>
<sequence>MVTAIVIPILCIYFFWITKKEMNKQKEKWLQLENIMEEAIVVGVIKEIREERQRFYYHYYVLVTDLVVQTVHKSVRVRRMIPLYKNVQPVYHYQIGDTIRIFGNWKEDVFLFNRIEKIVDEVRNH</sequence>
<comment type="caution">
    <text evidence="1">The sequence shown here is derived from an EMBL/GenBank/DDBJ whole genome shotgun (WGS) entry which is preliminary data.</text>
</comment>
<name>A0A431WAK2_9BACI</name>
<organism evidence="1 2">
    <name type="scientific">Bacillus yapensis</name>
    <dbReference type="NCBI Taxonomy" id="2492960"/>
    <lineage>
        <taxon>Bacteria</taxon>
        <taxon>Bacillati</taxon>
        <taxon>Bacillota</taxon>
        <taxon>Bacilli</taxon>
        <taxon>Bacillales</taxon>
        <taxon>Bacillaceae</taxon>
        <taxon>Bacillus</taxon>
    </lineage>
</organism>
<protein>
    <submittedName>
        <fullName evidence="1">Uncharacterized protein</fullName>
    </submittedName>
</protein>
<dbReference type="EMBL" id="RXNT01000006">
    <property type="protein sequence ID" value="RTR32427.1"/>
    <property type="molecule type" value="Genomic_DNA"/>
</dbReference>
<keyword evidence="2" id="KW-1185">Reference proteome</keyword>
<dbReference type="AlphaFoldDB" id="A0A431WAK2"/>